<proteinExistence type="predicted"/>
<keyword evidence="1" id="KW-1133">Transmembrane helix</keyword>
<evidence type="ECO:0000259" key="2">
    <source>
        <dbReference type="Pfam" id="PF13456"/>
    </source>
</evidence>
<dbReference type="OrthoDB" id="1752183at2759"/>
<comment type="caution">
    <text evidence="3">The sequence shown here is derived from an EMBL/GenBank/DDBJ whole genome shotgun (WGS) entry which is preliminary data.</text>
</comment>
<accession>A0A200PNF2</accession>
<dbReference type="AlphaFoldDB" id="A0A200PNF2"/>
<feature type="domain" description="RNase H type-1" evidence="2">
    <location>
        <begin position="83"/>
        <end position="145"/>
    </location>
</feature>
<sequence length="178" mass="19787">MWRDLLAFMDILIVCCLIGIQWCISNFARNTLDSIVKKLALNAFFYHVWAERNSRWRINATFAIQRPVACVWKSTSACVFMINTDGSLDQNGAGLGAIIRDCSGEVIYVVVGSVDPGSITVHELQGIEAGLKMVTIHKAHFMEFRSRGGDVVAVMKWWRCGGGGSESKGEVVVCRERK</sequence>
<organism evidence="3 4">
    <name type="scientific">Macleaya cordata</name>
    <name type="common">Five-seeded plume-poppy</name>
    <name type="synonym">Bocconia cordata</name>
    <dbReference type="NCBI Taxonomy" id="56857"/>
    <lineage>
        <taxon>Eukaryota</taxon>
        <taxon>Viridiplantae</taxon>
        <taxon>Streptophyta</taxon>
        <taxon>Embryophyta</taxon>
        <taxon>Tracheophyta</taxon>
        <taxon>Spermatophyta</taxon>
        <taxon>Magnoliopsida</taxon>
        <taxon>Ranunculales</taxon>
        <taxon>Papaveraceae</taxon>
        <taxon>Papaveroideae</taxon>
        <taxon>Macleaya</taxon>
    </lineage>
</organism>
<dbReference type="SUPFAM" id="SSF53098">
    <property type="entry name" value="Ribonuclease H-like"/>
    <property type="match status" value="1"/>
</dbReference>
<dbReference type="EMBL" id="MVGT01004390">
    <property type="protein sequence ID" value="OUZ99743.1"/>
    <property type="molecule type" value="Genomic_DNA"/>
</dbReference>
<dbReference type="InterPro" id="IPR002156">
    <property type="entry name" value="RNaseH_domain"/>
</dbReference>
<dbReference type="GO" id="GO:0003676">
    <property type="term" value="F:nucleic acid binding"/>
    <property type="evidence" value="ECO:0007669"/>
    <property type="project" value="InterPro"/>
</dbReference>
<protein>
    <recommendedName>
        <fullName evidence="2">RNase H type-1 domain-containing protein</fullName>
    </recommendedName>
</protein>
<reference evidence="3 4" key="1">
    <citation type="journal article" date="2017" name="Mol. Plant">
        <title>The Genome of Medicinal Plant Macleaya cordata Provides New Insights into Benzylisoquinoline Alkaloids Metabolism.</title>
        <authorList>
            <person name="Liu X."/>
            <person name="Liu Y."/>
            <person name="Huang P."/>
            <person name="Ma Y."/>
            <person name="Qing Z."/>
            <person name="Tang Q."/>
            <person name="Cao H."/>
            <person name="Cheng P."/>
            <person name="Zheng Y."/>
            <person name="Yuan Z."/>
            <person name="Zhou Y."/>
            <person name="Liu J."/>
            <person name="Tang Z."/>
            <person name="Zhuo Y."/>
            <person name="Zhang Y."/>
            <person name="Yu L."/>
            <person name="Huang J."/>
            <person name="Yang P."/>
            <person name="Peng Q."/>
            <person name="Zhang J."/>
            <person name="Jiang W."/>
            <person name="Zhang Z."/>
            <person name="Lin K."/>
            <person name="Ro D.K."/>
            <person name="Chen X."/>
            <person name="Xiong X."/>
            <person name="Shang Y."/>
            <person name="Huang S."/>
            <person name="Zeng J."/>
        </authorList>
    </citation>
    <scope>NUCLEOTIDE SEQUENCE [LARGE SCALE GENOMIC DNA]</scope>
    <source>
        <strain evidence="4">cv. BLH2017</strain>
        <tissue evidence="3">Root</tissue>
    </source>
</reference>
<keyword evidence="1" id="KW-0472">Membrane</keyword>
<evidence type="ECO:0000313" key="4">
    <source>
        <dbReference type="Proteomes" id="UP000195402"/>
    </source>
</evidence>
<dbReference type="InParanoid" id="A0A200PNF2"/>
<feature type="transmembrane region" description="Helical" evidence="1">
    <location>
        <begin position="6"/>
        <end position="28"/>
    </location>
</feature>
<keyword evidence="1" id="KW-0812">Transmembrane</keyword>
<dbReference type="GO" id="GO:0004523">
    <property type="term" value="F:RNA-DNA hybrid ribonuclease activity"/>
    <property type="evidence" value="ECO:0007669"/>
    <property type="project" value="InterPro"/>
</dbReference>
<evidence type="ECO:0000313" key="3">
    <source>
        <dbReference type="EMBL" id="OUZ99743.1"/>
    </source>
</evidence>
<dbReference type="InterPro" id="IPR012337">
    <property type="entry name" value="RNaseH-like_sf"/>
</dbReference>
<keyword evidence="4" id="KW-1185">Reference proteome</keyword>
<name>A0A200PNF2_MACCD</name>
<dbReference type="Proteomes" id="UP000195402">
    <property type="component" value="Unassembled WGS sequence"/>
</dbReference>
<dbReference type="Pfam" id="PF13456">
    <property type="entry name" value="RVT_3"/>
    <property type="match status" value="1"/>
</dbReference>
<gene>
    <name evidence="3" type="ORF">BVC80_9065g13</name>
</gene>
<evidence type="ECO:0000256" key="1">
    <source>
        <dbReference type="SAM" id="Phobius"/>
    </source>
</evidence>